<dbReference type="AlphaFoldDB" id="A0A8J7QQW1"/>
<evidence type="ECO:0000313" key="5">
    <source>
        <dbReference type="Proteomes" id="UP000664417"/>
    </source>
</evidence>
<evidence type="ECO:0000256" key="2">
    <source>
        <dbReference type="ARBA" id="ARBA00022598"/>
    </source>
</evidence>
<keyword evidence="5" id="KW-1185">Reference proteome</keyword>
<evidence type="ECO:0000256" key="1">
    <source>
        <dbReference type="ARBA" id="ARBA00006432"/>
    </source>
</evidence>
<dbReference type="GO" id="GO:0031956">
    <property type="term" value="F:medium-chain fatty acid-CoA ligase activity"/>
    <property type="evidence" value="ECO:0007669"/>
    <property type="project" value="TreeGrafter"/>
</dbReference>
<protein>
    <submittedName>
        <fullName evidence="4">Acyl--CoA ligase</fullName>
    </submittedName>
</protein>
<dbReference type="PROSITE" id="PS00455">
    <property type="entry name" value="AMP_BINDING"/>
    <property type="match status" value="1"/>
</dbReference>
<evidence type="ECO:0000259" key="3">
    <source>
        <dbReference type="Pfam" id="PF00501"/>
    </source>
</evidence>
<dbReference type="InterPro" id="IPR020845">
    <property type="entry name" value="AMP-binding_CS"/>
</dbReference>
<keyword evidence="2 4" id="KW-0436">Ligase</keyword>
<dbReference type="PANTHER" id="PTHR43201">
    <property type="entry name" value="ACYL-COA SYNTHETASE"/>
    <property type="match status" value="1"/>
</dbReference>
<dbReference type="Gene3D" id="3.40.50.12780">
    <property type="entry name" value="N-terminal domain of ligase-like"/>
    <property type="match status" value="1"/>
</dbReference>
<accession>A0A8J7QQW1</accession>
<reference evidence="4" key="1">
    <citation type="submission" date="2021-03" db="EMBL/GenBank/DDBJ databases">
        <authorList>
            <person name="Wang G."/>
        </authorList>
    </citation>
    <scope>NUCLEOTIDE SEQUENCE</scope>
    <source>
        <strain evidence="4">KCTC 12899</strain>
    </source>
</reference>
<dbReference type="EMBL" id="JAFREP010000052">
    <property type="protein sequence ID" value="MBO1323195.1"/>
    <property type="molecule type" value="Genomic_DNA"/>
</dbReference>
<dbReference type="InterPro" id="IPR042099">
    <property type="entry name" value="ANL_N_sf"/>
</dbReference>
<dbReference type="Proteomes" id="UP000664417">
    <property type="component" value="Unassembled WGS sequence"/>
</dbReference>
<dbReference type="Pfam" id="PF00501">
    <property type="entry name" value="AMP-binding"/>
    <property type="match status" value="1"/>
</dbReference>
<proteinExistence type="inferred from homology"/>
<dbReference type="SUPFAM" id="SSF56801">
    <property type="entry name" value="Acetyl-CoA synthetase-like"/>
    <property type="match status" value="1"/>
</dbReference>
<sequence>MSGERGEGAGPPVHLALGVLADYAPLWREPDRPLLHAYRLEAKCFQKTSYSAGAVLTSARRAATVLRRFGLRAGDRQLHVFGANQADDLILRLAAVMCGTVPVTVNWQADDAARIRYKAEAAGVALVLDHPSFDGARRAALAWDGPRYTAFDWAGEEPLAWEAMTPAADRGETRLIIFTSGTTGTPKGVALTYQSYFTNQATFRRFMQVDDAVQPHLVTVNPLHHANSSAVCDWGLRESGAQIHLLERYSGDYWRVLFEVAEANERVVAPAVARHIDFLAGLAQEDRLPCEPARFRAALQRCDLLLGSAPVGPTTVARVRQFTGRTPLVRFGSTETCLQVMGIPRDQPATSVVKAFERGWDGMESQSKGYYIGRPHPPFTEVKVVRHTDGPAAHWPECEPGECGYLVTRGGNLMRGYIGNAEATAAVLVDGWYSGLKDVGFYLLDEGGERDFYWASRASTLLIRGGANYAYDQVANDIKTWLLPHFGWDEQALDLTVIGLRVDSEHEDACILILHDAAELDEDRRAAVAAEILAKAKAGVPKGSAPDYVCWSAIPRNFKGAVNVPQLKKEARAWLEAQGKQVLG</sequence>
<dbReference type="GO" id="GO:0006631">
    <property type="term" value="P:fatty acid metabolic process"/>
    <property type="evidence" value="ECO:0007669"/>
    <property type="project" value="TreeGrafter"/>
</dbReference>
<name>A0A8J7QQW1_9BACT</name>
<gene>
    <name evidence="4" type="ORF">J3U88_32320</name>
</gene>
<organism evidence="4 5">
    <name type="scientific">Acanthopleuribacter pedis</name>
    <dbReference type="NCBI Taxonomy" id="442870"/>
    <lineage>
        <taxon>Bacteria</taxon>
        <taxon>Pseudomonadati</taxon>
        <taxon>Acidobacteriota</taxon>
        <taxon>Holophagae</taxon>
        <taxon>Acanthopleuribacterales</taxon>
        <taxon>Acanthopleuribacteraceae</taxon>
        <taxon>Acanthopleuribacter</taxon>
    </lineage>
</organism>
<dbReference type="RefSeq" id="WP_207863201.1">
    <property type="nucleotide sequence ID" value="NZ_JAFREP010000052.1"/>
</dbReference>
<dbReference type="PANTHER" id="PTHR43201:SF5">
    <property type="entry name" value="MEDIUM-CHAIN ACYL-COA LIGASE ACSF2, MITOCHONDRIAL"/>
    <property type="match status" value="1"/>
</dbReference>
<comment type="similarity">
    <text evidence="1">Belongs to the ATP-dependent AMP-binding enzyme family.</text>
</comment>
<evidence type="ECO:0000313" key="4">
    <source>
        <dbReference type="EMBL" id="MBO1323195.1"/>
    </source>
</evidence>
<comment type="caution">
    <text evidence="4">The sequence shown here is derived from an EMBL/GenBank/DDBJ whole genome shotgun (WGS) entry which is preliminary data.</text>
</comment>
<feature type="domain" description="AMP-dependent synthetase/ligase" evidence="3">
    <location>
        <begin position="30"/>
        <end position="417"/>
    </location>
</feature>
<dbReference type="InterPro" id="IPR000873">
    <property type="entry name" value="AMP-dep_synth/lig_dom"/>
</dbReference>